<gene>
    <name evidence="1" type="ORF">RPERSI_LOCUS9620</name>
</gene>
<dbReference type="EMBL" id="CAJVQC010018312">
    <property type="protein sequence ID" value="CAG8692449.1"/>
    <property type="molecule type" value="Genomic_DNA"/>
</dbReference>
<keyword evidence="2" id="KW-1185">Reference proteome</keyword>
<accession>A0ACA9P5A8</accession>
<evidence type="ECO:0000313" key="1">
    <source>
        <dbReference type="EMBL" id="CAG8692449.1"/>
    </source>
</evidence>
<sequence>NQTFIKLQIIPILKLINGKDIRTVVAQDLASSLTIAINSGNLEADNKLISYLVSSKPDLFTKYKSFQLYTSKSPALPDGSIVLSTSNIEKTSLFARYDFITDIKDLPISNNLAILDEISIKNWVYLKSLKGKYKYFNQNLKDYLIKLNMNDNLLETVVLTMDYSIVNKSKIFNSHPQLRLGDKAYFTMYLFFGMLITSQELVNELTSYVPIKTKNISAYLQNVAKDLPEILNVRIKNRG</sequence>
<proteinExistence type="predicted"/>
<dbReference type="Proteomes" id="UP000789920">
    <property type="component" value="Unassembled WGS sequence"/>
</dbReference>
<reference evidence="1" key="1">
    <citation type="submission" date="2021-06" db="EMBL/GenBank/DDBJ databases">
        <authorList>
            <person name="Kallberg Y."/>
            <person name="Tangrot J."/>
            <person name="Rosling A."/>
        </authorList>
    </citation>
    <scope>NUCLEOTIDE SEQUENCE</scope>
    <source>
        <strain evidence="1">MA461A</strain>
    </source>
</reference>
<comment type="caution">
    <text evidence="1">The sequence shown here is derived from an EMBL/GenBank/DDBJ whole genome shotgun (WGS) entry which is preliminary data.</text>
</comment>
<name>A0ACA9P5A8_9GLOM</name>
<organism evidence="1 2">
    <name type="scientific">Racocetra persica</name>
    <dbReference type="NCBI Taxonomy" id="160502"/>
    <lineage>
        <taxon>Eukaryota</taxon>
        <taxon>Fungi</taxon>
        <taxon>Fungi incertae sedis</taxon>
        <taxon>Mucoromycota</taxon>
        <taxon>Glomeromycotina</taxon>
        <taxon>Glomeromycetes</taxon>
        <taxon>Diversisporales</taxon>
        <taxon>Gigasporaceae</taxon>
        <taxon>Racocetra</taxon>
    </lineage>
</organism>
<feature type="non-terminal residue" evidence="1">
    <location>
        <position position="1"/>
    </location>
</feature>
<evidence type="ECO:0000313" key="2">
    <source>
        <dbReference type="Proteomes" id="UP000789920"/>
    </source>
</evidence>
<protein>
    <submittedName>
        <fullName evidence="1">32696_t:CDS:1</fullName>
    </submittedName>
</protein>